<sequence>MLSFPTTTRARVSSGKSLRLSRISDHNTGRMFIVPMDHSVTVGPLGGADHAEVTVRTLAGAGADAVILHRGRVRHVDPTAFAKTGLIVHLSAGTTRSMDTNAKVLVTGVEDAVRIGADAVSIHVNIGSPTERDQLADFGAVSRECERLGMPLLAMMYARGPLRADLPSDASELAHLAAIATDLGADVVKLDYCGDPDEMRRVVESCPIPICVAGGPSADAGDDRAIALGAEILGSGVAGLSFGRNVFEARDPFAVASALARLVHSPAPAIELESA</sequence>
<evidence type="ECO:0000313" key="1">
    <source>
        <dbReference type="EMBL" id="MFD1811394.1"/>
    </source>
</evidence>
<dbReference type="EMBL" id="JBHUFB010000007">
    <property type="protein sequence ID" value="MFD1811394.1"/>
    <property type="molecule type" value="Genomic_DNA"/>
</dbReference>
<dbReference type="InterPro" id="IPR050456">
    <property type="entry name" value="DeoC/FbaB_aldolase"/>
</dbReference>
<dbReference type="InterPro" id="IPR041720">
    <property type="entry name" value="FbaB-like"/>
</dbReference>
<gene>
    <name evidence="1" type="ORF">ACFSJG_04150</name>
</gene>
<dbReference type="InterPro" id="IPR002915">
    <property type="entry name" value="DeoC/FbaB/LacD_aldolase"/>
</dbReference>
<dbReference type="Gene3D" id="3.20.20.70">
    <property type="entry name" value="Aldolase class I"/>
    <property type="match status" value="1"/>
</dbReference>
<dbReference type="CDD" id="cd00958">
    <property type="entry name" value="DhnA"/>
    <property type="match status" value="1"/>
</dbReference>
<dbReference type="PANTHER" id="PTHR47916:SF1">
    <property type="entry name" value="3-HYDROXY-5-PHOSPHONOOXYPENTANE-2,4-DIONE THIOLASE"/>
    <property type="match status" value="1"/>
</dbReference>
<keyword evidence="2" id="KW-1185">Reference proteome</keyword>
<accession>A0ABW4P0J9</accession>
<dbReference type="PIRSF" id="PIRSF038992">
    <property type="entry name" value="Aldolase_Ia"/>
    <property type="match status" value="1"/>
</dbReference>
<reference evidence="2" key="1">
    <citation type="journal article" date="2019" name="Int. J. Syst. Evol. Microbiol.">
        <title>The Global Catalogue of Microorganisms (GCM) 10K type strain sequencing project: providing services to taxonomists for standard genome sequencing and annotation.</title>
        <authorList>
            <consortium name="The Broad Institute Genomics Platform"/>
            <consortium name="The Broad Institute Genome Sequencing Center for Infectious Disease"/>
            <person name="Wu L."/>
            <person name="Ma J."/>
        </authorList>
    </citation>
    <scope>NUCLEOTIDE SEQUENCE [LARGE SCALE GENOMIC DNA]</scope>
    <source>
        <strain evidence="2">DT72</strain>
    </source>
</reference>
<dbReference type="Proteomes" id="UP001597286">
    <property type="component" value="Unassembled WGS sequence"/>
</dbReference>
<name>A0ABW4P0J9_9NOCA</name>
<comment type="caution">
    <text evidence="1">The sequence shown here is derived from an EMBL/GenBank/DDBJ whole genome shotgun (WGS) entry which is preliminary data.</text>
</comment>
<dbReference type="Pfam" id="PF01791">
    <property type="entry name" value="DeoC"/>
    <property type="match status" value="1"/>
</dbReference>
<dbReference type="InterPro" id="IPR013785">
    <property type="entry name" value="Aldolase_TIM"/>
</dbReference>
<evidence type="ECO:0000313" key="2">
    <source>
        <dbReference type="Proteomes" id="UP001597286"/>
    </source>
</evidence>
<proteinExistence type="predicted"/>
<dbReference type="PANTHER" id="PTHR47916">
    <property type="entry name" value="FRUCTOSE-BISPHOSPHATE ALDOLASE CLASS 1"/>
    <property type="match status" value="1"/>
</dbReference>
<organism evidence="1 2">
    <name type="scientific">Rhodococcus gannanensis</name>
    <dbReference type="NCBI Taxonomy" id="1960308"/>
    <lineage>
        <taxon>Bacteria</taxon>
        <taxon>Bacillati</taxon>
        <taxon>Actinomycetota</taxon>
        <taxon>Actinomycetes</taxon>
        <taxon>Mycobacteriales</taxon>
        <taxon>Nocardiaceae</taxon>
        <taxon>Rhodococcus</taxon>
    </lineage>
</organism>
<protein>
    <submittedName>
        <fullName evidence="1">2-amino-3,7-dideoxy-D-threo-hept-6-ulosonate synthase</fullName>
    </submittedName>
</protein>
<dbReference type="RefSeq" id="WP_378483943.1">
    <property type="nucleotide sequence ID" value="NZ_JBHUFB010000007.1"/>
</dbReference>
<dbReference type="SUPFAM" id="SSF51569">
    <property type="entry name" value="Aldolase"/>
    <property type="match status" value="1"/>
</dbReference>
<dbReference type="SMART" id="SM01133">
    <property type="entry name" value="DeoC"/>
    <property type="match status" value="1"/>
</dbReference>
<dbReference type="NCBIfam" id="NF005556">
    <property type="entry name" value="PRK07226.1"/>
    <property type="match status" value="1"/>
</dbReference>